<feature type="non-terminal residue" evidence="2">
    <location>
        <position position="1"/>
    </location>
</feature>
<comment type="caution">
    <text evidence="2">The sequence shown here is derived from an EMBL/GenBank/DDBJ whole genome shotgun (WGS) entry which is preliminary data.</text>
</comment>
<evidence type="ECO:0000256" key="1">
    <source>
        <dbReference type="SAM" id="MobiDB-lite"/>
    </source>
</evidence>
<feature type="non-terminal residue" evidence="2">
    <location>
        <position position="55"/>
    </location>
</feature>
<proteinExistence type="predicted"/>
<dbReference type="Proteomes" id="UP000265520">
    <property type="component" value="Unassembled WGS sequence"/>
</dbReference>
<sequence length="55" mass="5450">EVADDARSLVVPSEVSGEAEVDGGGAAVYSGEDEDSDCGLVGNVGNKDQHGGSLE</sequence>
<evidence type="ECO:0000313" key="3">
    <source>
        <dbReference type="Proteomes" id="UP000265520"/>
    </source>
</evidence>
<name>A0A392SX90_9FABA</name>
<dbReference type="AlphaFoldDB" id="A0A392SX90"/>
<feature type="region of interest" description="Disordered" evidence="1">
    <location>
        <begin position="1"/>
        <end position="55"/>
    </location>
</feature>
<reference evidence="2 3" key="1">
    <citation type="journal article" date="2018" name="Front. Plant Sci.">
        <title>Red Clover (Trifolium pratense) and Zigzag Clover (T. medium) - A Picture of Genomic Similarities and Differences.</title>
        <authorList>
            <person name="Dluhosova J."/>
            <person name="Istvanek J."/>
            <person name="Nedelnik J."/>
            <person name="Repkova J."/>
        </authorList>
    </citation>
    <scope>NUCLEOTIDE SEQUENCE [LARGE SCALE GENOMIC DNA]</scope>
    <source>
        <strain evidence="3">cv. 10/8</strain>
        <tissue evidence="2">Leaf</tissue>
    </source>
</reference>
<evidence type="ECO:0000313" key="2">
    <source>
        <dbReference type="EMBL" id="MCI52496.1"/>
    </source>
</evidence>
<keyword evidence="3" id="KW-1185">Reference proteome</keyword>
<accession>A0A392SX90</accession>
<organism evidence="2 3">
    <name type="scientific">Trifolium medium</name>
    <dbReference type="NCBI Taxonomy" id="97028"/>
    <lineage>
        <taxon>Eukaryota</taxon>
        <taxon>Viridiplantae</taxon>
        <taxon>Streptophyta</taxon>
        <taxon>Embryophyta</taxon>
        <taxon>Tracheophyta</taxon>
        <taxon>Spermatophyta</taxon>
        <taxon>Magnoliopsida</taxon>
        <taxon>eudicotyledons</taxon>
        <taxon>Gunneridae</taxon>
        <taxon>Pentapetalae</taxon>
        <taxon>rosids</taxon>
        <taxon>fabids</taxon>
        <taxon>Fabales</taxon>
        <taxon>Fabaceae</taxon>
        <taxon>Papilionoideae</taxon>
        <taxon>50 kb inversion clade</taxon>
        <taxon>NPAAA clade</taxon>
        <taxon>Hologalegina</taxon>
        <taxon>IRL clade</taxon>
        <taxon>Trifolieae</taxon>
        <taxon>Trifolium</taxon>
    </lineage>
</organism>
<protein>
    <submittedName>
        <fullName evidence="2">Uncharacterized protein</fullName>
    </submittedName>
</protein>
<dbReference type="EMBL" id="LXQA010448105">
    <property type="protein sequence ID" value="MCI52496.1"/>
    <property type="molecule type" value="Genomic_DNA"/>
</dbReference>